<dbReference type="STRING" id="74649.A0A2P6PXN7"/>
<organism evidence="2 3">
    <name type="scientific">Rosa chinensis</name>
    <name type="common">China rose</name>
    <dbReference type="NCBI Taxonomy" id="74649"/>
    <lineage>
        <taxon>Eukaryota</taxon>
        <taxon>Viridiplantae</taxon>
        <taxon>Streptophyta</taxon>
        <taxon>Embryophyta</taxon>
        <taxon>Tracheophyta</taxon>
        <taxon>Spermatophyta</taxon>
        <taxon>Magnoliopsida</taxon>
        <taxon>eudicotyledons</taxon>
        <taxon>Gunneridae</taxon>
        <taxon>Pentapetalae</taxon>
        <taxon>rosids</taxon>
        <taxon>fabids</taxon>
        <taxon>Rosales</taxon>
        <taxon>Rosaceae</taxon>
        <taxon>Rosoideae</taxon>
        <taxon>Rosoideae incertae sedis</taxon>
        <taxon>Rosa</taxon>
    </lineage>
</organism>
<dbReference type="InterPro" id="IPR040361">
    <property type="entry name" value="TPD1"/>
</dbReference>
<dbReference type="AlphaFoldDB" id="A0A2P6PXN7"/>
<name>A0A2P6PXN7_ROSCH</name>
<dbReference type="OMA" id="ECHRELI"/>
<dbReference type="PANTHER" id="PTHR33184:SF72">
    <property type="entry name" value="BETA-1,3-N-ACETYLGLUCOSAMINYLTRANSFERASE FAMILY PROTEIN"/>
    <property type="match status" value="1"/>
</dbReference>
<dbReference type="Proteomes" id="UP000238479">
    <property type="component" value="Chromosome 6"/>
</dbReference>
<dbReference type="PANTHER" id="PTHR33184">
    <property type="entry name" value="PROTEIN TAPETUM DETERMINANT 1-LIKE-RELATED"/>
    <property type="match status" value="1"/>
</dbReference>
<keyword evidence="1" id="KW-0732">Signal</keyword>
<protein>
    <submittedName>
        <fullName evidence="2">Uncharacterized protein</fullName>
    </submittedName>
</protein>
<dbReference type="GO" id="GO:0001709">
    <property type="term" value="P:cell fate determination"/>
    <property type="evidence" value="ECO:0007669"/>
    <property type="project" value="TreeGrafter"/>
</dbReference>
<dbReference type="EMBL" id="PDCK01000044">
    <property type="protein sequence ID" value="PRQ26698.1"/>
    <property type="molecule type" value="Genomic_DNA"/>
</dbReference>
<sequence>MKFCVQMQQQQLYIMKQFLCAVFLFGLNVGGQCFGCSVKDISIEQSQTGKSVKNKPEWNVTIANGCSCSQLNVKLACDGFQTVEDIDPSILSVSGGECLVKNGQPVYANGGFNFFYAWDTSFSFNPISSQIACS</sequence>
<dbReference type="Gramene" id="PRQ26698">
    <property type="protein sequence ID" value="PRQ26698"/>
    <property type="gene ID" value="RchiOBHm_Chr6g0297461"/>
</dbReference>
<dbReference type="OrthoDB" id="603213at2759"/>
<evidence type="ECO:0000313" key="2">
    <source>
        <dbReference type="EMBL" id="PRQ26698.1"/>
    </source>
</evidence>
<evidence type="ECO:0000256" key="1">
    <source>
        <dbReference type="ARBA" id="ARBA00022729"/>
    </source>
</evidence>
<keyword evidence="3" id="KW-1185">Reference proteome</keyword>
<evidence type="ECO:0000313" key="3">
    <source>
        <dbReference type="Proteomes" id="UP000238479"/>
    </source>
</evidence>
<dbReference type="Pfam" id="PF24068">
    <property type="entry name" value="TPD1_C"/>
    <property type="match status" value="1"/>
</dbReference>
<reference evidence="2 3" key="1">
    <citation type="journal article" date="2018" name="Nat. Genet.">
        <title>The Rosa genome provides new insights in the design of modern roses.</title>
        <authorList>
            <person name="Bendahmane M."/>
        </authorList>
    </citation>
    <scope>NUCLEOTIDE SEQUENCE [LARGE SCALE GENOMIC DNA]</scope>
    <source>
        <strain evidence="3">cv. Old Blush</strain>
    </source>
</reference>
<proteinExistence type="predicted"/>
<accession>A0A2P6PXN7</accession>
<gene>
    <name evidence="2" type="ORF">RchiOBHm_Chr6g0297461</name>
</gene>
<comment type="caution">
    <text evidence="2">The sequence shown here is derived from an EMBL/GenBank/DDBJ whole genome shotgun (WGS) entry which is preliminary data.</text>
</comment>